<dbReference type="PANTHER" id="PTHR38436:SF1">
    <property type="entry name" value="ESTER CYCLASE"/>
    <property type="match status" value="1"/>
</dbReference>
<organism evidence="2 3">
    <name type="scientific">Pontivivens ytuae</name>
    <dbReference type="NCBI Taxonomy" id="2789856"/>
    <lineage>
        <taxon>Bacteria</taxon>
        <taxon>Pseudomonadati</taxon>
        <taxon>Pseudomonadota</taxon>
        <taxon>Alphaproteobacteria</taxon>
        <taxon>Rhodobacterales</taxon>
        <taxon>Paracoccaceae</taxon>
        <taxon>Pontivivens</taxon>
    </lineage>
</organism>
<dbReference type="PANTHER" id="PTHR38436">
    <property type="entry name" value="POLYKETIDE CYCLASE SNOAL-LIKE DOMAIN"/>
    <property type="match status" value="1"/>
</dbReference>
<keyword evidence="1" id="KW-0732">Signal</keyword>
<dbReference type="CDD" id="cd07067">
    <property type="entry name" value="HP_PGM_like"/>
    <property type="match status" value="1"/>
</dbReference>
<dbReference type="InterPro" id="IPR013078">
    <property type="entry name" value="His_Pase_superF_clade-1"/>
</dbReference>
<gene>
    <name evidence="2" type="ORF">I0K15_01600</name>
</gene>
<dbReference type="InterPro" id="IPR009959">
    <property type="entry name" value="Cyclase_SnoaL-like"/>
</dbReference>
<dbReference type="Gene3D" id="3.40.50.1240">
    <property type="entry name" value="Phosphoglycerate mutase-like"/>
    <property type="match status" value="1"/>
</dbReference>
<dbReference type="Pfam" id="PF07366">
    <property type="entry name" value="SnoaL"/>
    <property type="match status" value="1"/>
</dbReference>
<accession>A0A7S9QDL3</accession>
<dbReference type="EMBL" id="CP064942">
    <property type="protein sequence ID" value="QPH54502.1"/>
    <property type="molecule type" value="Genomic_DNA"/>
</dbReference>
<dbReference type="SUPFAM" id="SSF54427">
    <property type="entry name" value="NTF2-like"/>
    <property type="match status" value="1"/>
</dbReference>
<dbReference type="GO" id="GO:0030638">
    <property type="term" value="P:polyketide metabolic process"/>
    <property type="evidence" value="ECO:0007669"/>
    <property type="project" value="InterPro"/>
</dbReference>
<dbReference type="SUPFAM" id="SSF53254">
    <property type="entry name" value="Phosphoglycerate mutase-like"/>
    <property type="match status" value="1"/>
</dbReference>
<sequence>MKYVLNVIATVAVSAPMALFAQTTEDSERGETLRQISTHVGEMSATIDQEDIDDGLRLEPFQLFGEMILRDDVVYLMRHGPTDWSKLDVVDVSPTDCENQRIMSPEGAQNMRDLGSLLAFNDIVPSQIVVSEWCRNQQTLEHLTAGYNRATPGVLQDVPVQTDAELNLLLSLQGAKNVTALRERISAWEGDPDRSGPLLIITHYTNIEELTQFGVFEGEILVLDPQRNNQVLGTLRLRSASPDVGHFADALESPLLYEEQALDMVARYYNAINARDIDMMEDVLSDRWVVHGESAETMDVEGFFDQVAGIDEGLADVRFDVENVHVAEDVVTVVGTIRGTHTGVLYGAEPTGEEVAFGAIAVHQISNGEIVESWKMADRLALMEQLGKKE</sequence>
<protein>
    <submittedName>
        <fullName evidence="2">Ester cyclase</fullName>
    </submittedName>
</protein>
<dbReference type="Proteomes" id="UP000594800">
    <property type="component" value="Chromosome"/>
</dbReference>
<reference evidence="2 3" key="1">
    <citation type="submission" date="2020-11" db="EMBL/GenBank/DDBJ databases">
        <title>Description of Pontivivens ytuae sp. nov. isolated from deep sea sediment of Mariana Trench.</title>
        <authorList>
            <person name="Wang Z."/>
            <person name="Sun Q.-L."/>
            <person name="Xu X.-D."/>
            <person name="Tang Y.-Z."/>
            <person name="Zhang J."/>
        </authorList>
    </citation>
    <scope>NUCLEOTIDE SEQUENCE [LARGE SCALE GENOMIC DNA]</scope>
    <source>
        <strain evidence="2 3">MT2928</strain>
    </source>
</reference>
<evidence type="ECO:0000313" key="2">
    <source>
        <dbReference type="EMBL" id="QPH54502.1"/>
    </source>
</evidence>
<dbReference type="InterPro" id="IPR032710">
    <property type="entry name" value="NTF2-like_dom_sf"/>
</dbReference>
<evidence type="ECO:0000313" key="3">
    <source>
        <dbReference type="Proteomes" id="UP000594800"/>
    </source>
</evidence>
<name>A0A7S9QDL3_9RHOB</name>
<dbReference type="AlphaFoldDB" id="A0A7S9QDL3"/>
<proteinExistence type="predicted"/>
<dbReference type="RefSeq" id="WP_196103711.1">
    <property type="nucleotide sequence ID" value="NZ_CP064942.1"/>
</dbReference>
<dbReference type="Gene3D" id="3.10.450.50">
    <property type="match status" value="1"/>
</dbReference>
<dbReference type="KEGG" id="poz:I0K15_01600"/>
<feature type="chain" id="PRO_5032775874" evidence="1">
    <location>
        <begin position="22"/>
        <end position="390"/>
    </location>
</feature>
<evidence type="ECO:0000256" key="1">
    <source>
        <dbReference type="SAM" id="SignalP"/>
    </source>
</evidence>
<feature type="signal peptide" evidence="1">
    <location>
        <begin position="1"/>
        <end position="21"/>
    </location>
</feature>
<keyword evidence="3" id="KW-1185">Reference proteome</keyword>
<dbReference type="InterPro" id="IPR029033">
    <property type="entry name" value="His_PPase_superfam"/>
</dbReference>